<dbReference type="VEuPathDB" id="FungiDB:SPPG_02619"/>
<dbReference type="EMBL" id="KQ257453">
    <property type="protein sequence ID" value="KND02125.1"/>
    <property type="molecule type" value="Genomic_DNA"/>
</dbReference>
<evidence type="ECO:0000313" key="1">
    <source>
        <dbReference type="EMBL" id="KND02125.1"/>
    </source>
</evidence>
<dbReference type="InParanoid" id="A0A0L0HMJ1"/>
<proteinExistence type="predicted"/>
<dbReference type="Proteomes" id="UP000053201">
    <property type="component" value="Unassembled WGS sequence"/>
</dbReference>
<reference evidence="1 2" key="1">
    <citation type="submission" date="2009-08" db="EMBL/GenBank/DDBJ databases">
        <title>The Genome Sequence of Spizellomyces punctatus strain DAOM BR117.</title>
        <authorList>
            <consortium name="The Broad Institute Genome Sequencing Platform"/>
            <person name="Russ C."/>
            <person name="Cuomo C."/>
            <person name="Shea T."/>
            <person name="Young S.K."/>
            <person name="Zeng Q."/>
            <person name="Koehrsen M."/>
            <person name="Haas B."/>
            <person name="Borodovsky M."/>
            <person name="Guigo R."/>
            <person name="Alvarado L."/>
            <person name="Berlin A."/>
            <person name="Bochicchio J."/>
            <person name="Borenstein D."/>
            <person name="Chapman S."/>
            <person name="Chen Z."/>
            <person name="Engels R."/>
            <person name="Freedman E."/>
            <person name="Gellesch M."/>
            <person name="Goldberg J."/>
            <person name="Griggs A."/>
            <person name="Gujja S."/>
            <person name="Heiman D."/>
            <person name="Hepburn T."/>
            <person name="Howarth C."/>
            <person name="Jen D."/>
            <person name="Larson L."/>
            <person name="Lewis B."/>
            <person name="Mehta T."/>
            <person name="Park D."/>
            <person name="Pearson M."/>
            <person name="Roberts A."/>
            <person name="Saif S."/>
            <person name="Shenoy N."/>
            <person name="Sisk P."/>
            <person name="Stolte C."/>
            <person name="Sykes S."/>
            <person name="Thomson T."/>
            <person name="Walk T."/>
            <person name="White J."/>
            <person name="Yandava C."/>
            <person name="Burger G."/>
            <person name="Gray M.W."/>
            <person name="Holland P.W.H."/>
            <person name="King N."/>
            <person name="Lang F.B.F."/>
            <person name="Roger A.J."/>
            <person name="Ruiz-Trillo I."/>
            <person name="Lander E."/>
            <person name="Nusbaum C."/>
        </authorList>
    </citation>
    <scope>NUCLEOTIDE SEQUENCE [LARGE SCALE GENOMIC DNA]</scope>
    <source>
        <strain evidence="1 2">DAOM BR117</strain>
    </source>
</reference>
<dbReference type="OrthoDB" id="10288971at2759"/>
<keyword evidence="2" id="KW-1185">Reference proteome</keyword>
<dbReference type="GeneID" id="27686192"/>
<gene>
    <name evidence="1" type="ORF">SPPG_02619</name>
</gene>
<sequence length="158" mass="18516">MPATDLKTDASLQMPSIHQVIGTDQNHFTRTLHWTVPPDTKEQSEEEVRWWFIEHTMDTKQIIQVYTPFFISTAEKPVTNLVRCAMWEVRKQVEMETKIVELSEEEARIMFFGKSVIKRKEFVDKWLTDVGVEDMDCGHHQLGQLHLWICDDTKVNPG</sequence>
<dbReference type="AlphaFoldDB" id="A0A0L0HMJ1"/>
<name>A0A0L0HMJ1_SPIPD</name>
<evidence type="ECO:0000313" key="2">
    <source>
        <dbReference type="Proteomes" id="UP000053201"/>
    </source>
</evidence>
<protein>
    <submittedName>
        <fullName evidence="1">Uncharacterized protein</fullName>
    </submittedName>
</protein>
<dbReference type="RefSeq" id="XP_016610164.1">
    <property type="nucleotide sequence ID" value="XM_016750902.1"/>
</dbReference>
<organism evidence="1 2">
    <name type="scientific">Spizellomyces punctatus (strain DAOM BR117)</name>
    <dbReference type="NCBI Taxonomy" id="645134"/>
    <lineage>
        <taxon>Eukaryota</taxon>
        <taxon>Fungi</taxon>
        <taxon>Fungi incertae sedis</taxon>
        <taxon>Chytridiomycota</taxon>
        <taxon>Chytridiomycota incertae sedis</taxon>
        <taxon>Chytridiomycetes</taxon>
        <taxon>Spizellomycetales</taxon>
        <taxon>Spizellomycetaceae</taxon>
        <taxon>Spizellomyces</taxon>
    </lineage>
</organism>
<accession>A0A0L0HMJ1</accession>